<proteinExistence type="predicted"/>
<protein>
    <submittedName>
        <fullName evidence="2">Uncharacterized protein</fullName>
    </submittedName>
</protein>
<evidence type="ECO:0000313" key="2">
    <source>
        <dbReference type="EnsemblMetazoa" id="G28030.8:cds"/>
    </source>
</evidence>
<evidence type="ECO:0000256" key="1">
    <source>
        <dbReference type="SAM" id="MobiDB-lite"/>
    </source>
</evidence>
<reference evidence="2" key="1">
    <citation type="submission" date="2022-08" db="UniProtKB">
        <authorList>
            <consortium name="EnsemblMetazoa"/>
        </authorList>
    </citation>
    <scope>IDENTIFICATION</scope>
    <source>
        <strain evidence="2">05x7-T-G4-1.051#20</strain>
    </source>
</reference>
<evidence type="ECO:0000313" key="3">
    <source>
        <dbReference type="Proteomes" id="UP000005408"/>
    </source>
</evidence>
<organism evidence="2 3">
    <name type="scientific">Magallana gigas</name>
    <name type="common">Pacific oyster</name>
    <name type="synonym">Crassostrea gigas</name>
    <dbReference type="NCBI Taxonomy" id="29159"/>
    <lineage>
        <taxon>Eukaryota</taxon>
        <taxon>Metazoa</taxon>
        <taxon>Spiralia</taxon>
        <taxon>Lophotrochozoa</taxon>
        <taxon>Mollusca</taxon>
        <taxon>Bivalvia</taxon>
        <taxon>Autobranchia</taxon>
        <taxon>Pteriomorphia</taxon>
        <taxon>Ostreida</taxon>
        <taxon>Ostreoidea</taxon>
        <taxon>Ostreidae</taxon>
        <taxon>Magallana</taxon>
    </lineage>
</organism>
<feature type="compositionally biased region" description="Basic and acidic residues" evidence="1">
    <location>
        <begin position="56"/>
        <end position="86"/>
    </location>
</feature>
<dbReference type="Proteomes" id="UP000005408">
    <property type="component" value="Unassembled WGS sequence"/>
</dbReference>
<dbReference type="AlphaFoldDB" id="A0A8W8LHB8"/>
<dbReference type="EnsemblMetazoa" id="G28030.8">
    <property type="protein sequence ID" value="G28030.8:cds"/>
    <property type="gene ID" value="G28030"/>
</dbReference>
<feature type="compositionally biased region" description="Basic and acidic residues" evidence="1">
    <location>
        <begin position="94"/>
        <end position="103"/>
    </location>
</feature>
<feature type="region of interest" description="Disordered" evidence="1">
    <location>
        <begin position="1"/>
        <end position="32"/>
    </location>
</feature>
<accession>A0A8W8LHB8</accession>
<feature type="region of interest" description="Disordered" evidence="1">
    <location>
        <begin position="56"/>
        <end position="103"/>
    </location>
</feature>
<sequence>MSTTDNAAATLSSPAGEMQMVQSQETHHSTENYYAAVQSQEEDYLSWRSQHILDGDKSDHQCCRARNRDPQDIDGVKYQQTEDNRRHYYNNAHPDNDSDGKIDEDCSGAPLRRLTLLISVVLYSKAVNRDEEGPATLRQGFTSEHTFG</sequence>
<feature type="compositionally biased region" description="Polar residues" evidence="1">
    <location>
        <begin position="1"/>
        <end position="13"/>
    </location>
</feature>
<name>A0A8W8LHB8_MAGGI</name>
<keyword evidence="3" id="KW-1185">Reference proteome</keyword>